<keyword evidence="3" id="KW-0614">Plasmid</keyword>
<dbReference type="AlphaFoldDB" id="Q0RUZ9"/>
<keyword evidence="1" id="KW-1133">Transmembrane helix</keyword>
<dbReference type="eggNOG" id="ENOG5033EB9">
    <property type="taxonomic scope" value="Bacteria"/>
</dbReference>
<organism evidence="3 4">
    <name type="scientific">Rhodococcus jostii (strain RHA1)</name>
    <dbReference type="NCBI Taxonomy" id="101510"/>
    <lineage>
        <taxon>Bacteria</taxon>
        <taxon>Bacillati</taxon>
        <taxon>Actinomycetota</taxon>
        <taxon>Actinomycetes</taxon>
        <taxon>Mycobacteriales</taxon>
        <taxon>Nocardiaceae</taxon>
        <taxon>Rhodococcus</taxon>
    </lineage>
</organism>
<sequence length="84" mass="8916">MTMSDALPARGWTIERVVPPLAGMVVLASIALTLAFSPWWLLLTGFVGANLLLFGAVGWCPASLLLHRLGVPRLAAPRPVPSGR</sequence>
<evidence type="ECO:0000259" key="2">
    <source>
        <dbReference type="Pfam" id="PF11127"/>
    </source>
</evidence>
<dbReference type="KEGG" id="rha:RHA1_ro11240"/>
<dbReference type="Pfam" id="PF11127">
    <property type="entry name" value="YgaP-like_TM"/>
    <property type="match status" value="1"/>
</dbReference>
<evidence type="ECO:0000313" key="3">
    <source>
        <dbReference type="EMBL" id="ABH00887.1"/>
    </source>
</evidence>
<gene>
    <name evidence="3" type="ordered locus">RHA1_ro11240</name>
</gene>
<dbReference type="EMBL" id="CP000434">
    <property type="protein sequence ID" value="ABH00887.1"/>
    <property type="molecule type" value="Genomic_DNA"/>
</dbReference>
<dbReference type="HOGENOM" id="CLU_190060_0_0_11"/>
<evidence type="ECO:0000313" key="4">
    <source>
        <dbReference type="Proteomes" id="UP000008710"/>
    </source>
</evidence>
<proteinExistence type="predicted"/>
<protein>
    <recommendedName>
        <fullName evidence="2">Inner membrane protein YgaP-like transmembrane domain-containing protein</fullName>
    </recommendedName>
</protein>
<dbReference type="Proteomes" id="UP000008710">
    <property type="component" value="Plasmid pRHL3"/>
</dbReference>
<dbReference type="InterPro" id="IPR021309">
    <property type="entry name" value="YgaP-like_TM"/>
</dbReference>
<feature type="transmembrane region" description="Helical" evidence="1">
    <location>
        <begin position="47"/>
        <end position="66"/>
    </location>
</feature>
<name>Q0RUZ9_RHOJR</name>
<feature type="transmembrane region" description="Helical" evidence="1">
    <location>
        <begin position="21"/>
        <end position="41"/>
    </location>
</feature>
<keyword evidence="1" id="KW-0472">Membrane</keyword>
<accession>Q0RUZ9</accession>
<dbReference type="Gene3D" id="6.10.140.1340">
    <property type="match status" value="1"/>
</dbReference>
<reference evidence="4" key="1">
    <citation type="journal article" date="2006" name="Proc. Natl. Acad. Sci. U.S.A.">
        <title>The complete genome of Rhodococcus sp. RHA1 provides insights into a catabolic powerhouse.</title>
        <authorList>
            <person name="McLeod M.P."/>
            <person name="Warren R.L."/>
            <person name="Hsiao W.W.L."/>
            <person name="Araki N."/>
            <person name="Myhre M."/>
            <person name="Fernandes C."/>
            <person name="Miyazawa D."/>
            <person name="Wong W."/>
            <person name="Lillquist A.L."/>
            <person name="Wang D."/>
            <person name="Dosanjh M."/>
            <person name="Hara H."/>
            <person name="Petrescu A."/>
            <person name="Morin R.D."/>
            <person name="Yang G."/>
            <person name="Stott J.M."/>
            <person name="Schein J.E."/>
            <person name="Shin H."/>
            <person name="Smailus D."/>
            <person name="Siddiqui A.S."/>
            <person name="Marra M.A."/>
            <person name="Jones S.J.M."/>
            <person name="Holt R."/>
            <person name="Brinkman F.S.L."/>
            <person name="Miyauchi K."/>
            <person name="Fukuda M."/>
            <person name="Davies J.E."/>
            <person name="Mohn W.W."/>
            <person name="Eltis L.D."/>
        </authorList>
    </citation>
    <scope>NUCLEOTIDE SEQUENCE [LARGE SCALE GENOMIC DNA]</scope>
    <source>
        <strain evidence="4">RHA1</strain>
    </source>
</reference>
<geneLocation type="plasmid" evidence="3 4">
    <name>pRHL3</name>
</geneLocation>
<feature type="domain" description="Inner membrane protein YgaP-like transmembrane" evidence="2">
    <location>
        <begin position="13"/>
        <end position="67"/>
    </location>
</feature>
<keyword evidence="1" id="KW-0812">Transmembrane</keyword>
<evidence type="ECO:0000256" key="1">
    <source>
        <dbReference type="SAM" id="Phobius"/>
    </source>
</evidence>